<name>A0ABQ9S979_9PEZI</name>
<feature type="region of interest" description="Disordered" evidence="1">
    <location>
        <begin position="61"/>
        <end position="82"/>
    </location>
</feature>
<gene>
    <name evidence="2" type="ORF">CPAR01_11685</name>
</gene>
<accession>A0ABQ9S979</accession>
<evidence type="ECO:0000313" key="2">
    <source>
        <dbReference type="EMBL" id="KAK1529373.1"/>
    </source>
</evidence>
<keyword evidence="3" id="KW-1185">Reference proteome</keyword>
<reference evidence="2 3" key="1">
    <citation type="submission" date="2016-10" db="EMBL/GenBank/DDBJ databases">
        <title>The genome sequence of Colletotrichum fioriniae PJ7.</title>
        <authorList>
            <person name="Baroncelli R."/>
        </authorList>
    </citation>
    <scope>NUCLEOTIDE SEQUENCE [LARGE SCALE GENOMIC DNA]</scope>
    <source>
        <strain evidence="2 3">IMI 384185</strain>
    </source>
</reference>
<dbReference type="RefSeq" id="XP_060344729.1">
    <property type="nucleotide sequence ID" value="XM_060495944.1"/>
</dbReference>
<dbReference type="Proteomes" id="UP001241169">
    <property type="component" value="Unassembled WGS sequence"/>
</dbReference>
<evidence type="ECO:0000256" key="1">
    <source>
        <dbReference type="SAM" id="MobiDB-lite"/>
    </source>
</evidence>
<evidence type="ECO:0000313" key="3">
    <source>
        <dbReference type="Proteomes" id="UP001241169"/>
    </source>
</evidence>
<organism evidence="2 3">
    <name type="scientific">Colletotrichum paranaense</name>
    <dbReference type="NCBI Taxonomy" id="1914294"/>
    <lineage>
        <taxon>Eukaryota</taxon>
        <taxon>Fungi</taxon>
        <taxon>Dikarya</taxon>
        <taxon>Ascomycota</taxon>
        <taxon>Pezizomycotina</taxon>
        <taxon>Sordariomycetes</taxon>
        <taxon>Hypocreomycetidae</taxon>
        <taxon>Glomerellales</taxon>
        <taxon>Glomerellaceae</taxon>
        <taxon>Colletotrichum</taxon>
        <taxon>Colletotrichum acutatum species complex</taxon>
    </lineage>
</organism>
<proteinExistence type="predicted"/>
<sequence length="161" mass="16950">MYLSLPLLKGDDSDNDNYTTTTDTANVDLSIGTGSGTLRLFPSSSPSLSLRSHISCDCQPTPTPTPMPSPIPAPPVPDLRGRYREGGSPFPSFFGSCSSTFWTSASRSCPMGHRVPLAAATAAAAAAAAAAADVGTCPWYEVPSLADMGWLPIRTRWAWAK</sequence>
<comment type="caution">
    <text evidence="2">The sequence shown here is derived from an EMBL/GenBank/DDBJ whole genome shotgun (WGS) entry which is preliminary data.</text>
</comment>
<feature type="compositionally biased region" description="Pro residues" evidence="1">
    <location>
        <begin position="61"/>
        <end position="77"/>
    </location>
</feature>
<dbReference type="EMBL" id="MOPA01000010">
    <property type="protein sequence ID" value="KAK1529373.1"/>
    <property type="molecule type" value="Genomic_DNA"/>
</dbReference>
<dbReference type="GeneID" id="85379843"/>
<protein>
    <submittedName>
        <fullName evidence="2">Uncharacterized protein</fullName>
    </submittedName>
</protein>